<organism evidence="2">
    <name type="scientific">uncultured Mycobacterium sp</name>
    <dbReference type="NCBI Taxonomy" id="171292"/>
    <lineage>
        <taxon>Bacteria</taxon>
        <taxon>Bacillati</taxon>
        <taxon>Actinomycetota</taxon>
        <taxon>Actinomycetes</taxon>
        <taxon>Mycobacteriales</taxon>
        <taxon>Mycobacteriaceae</taxon>
        <taxon>Mycobacterium</taxon>
        <taxon>environmental samples</taxon>
    </lineage>
</organism>
<dbReference type="AlphaFoldDB" id="A0A1Y5PB00"/>
<dbReference type="Gene3D" id="3.40.50.150">
    <property type="entry name" value="Vaccinia Virus protein VP39"/>
    <property type="match status" value="1"/>
</dbReference>
<name>A0A1Y5PB00_9MYCO</name>
<dbReference type="InterPro" id="IPR006342">
    <property type="entry name" value="FkbM_mtfrase"/>
</dbReference>
<dbReference type="CDD" id="cd02440">
    <property type="entry name" value="AdoMet_MTases"/>
    <property type="match status" value="1"/>
</dbReference>
<evidence type="ECO:0000313" key="2">
    <source>
        <dbReference type="EMBL" id="SBS75865.1"/>
    </source>
</evidence>
<dbReference type="NCBIfam" id="TIGR01444">
    <property type="entry name" value="fkbM_fam"/>
    <property type="match status" value="1"/>
</dbReference>
<feature type="domain" description="Methyltransferase FkbM" evidence="1">
    <location>
        <begin position="89"/>
        <end position="236"/>
    </location>
</feature>
<dbReference type="PANTHER" id="PTHR36973:SF4">
    <property type="entry name" value="NODULATION PROTEIN"/>
    <property type="match status" value="1"/>
</dbReference>
<gene>
    <name evidence="2" type="ORF">MHPYR_280033</name>
</gene>
<dbReference type="PANTHER" id="PTHR36973">
    <property type="entry name" value="SLL1456 PROTEIN-RELATED"/>
    <property type="match status" value="1"/>
</dbReference>
<dbReference type="InterPro" id="IPR053188">
    <property type="entry name" value="FkbM_Methyltransferase"/>
</dbReference>
<dbReference type="EMBL" id="FLQS01000021">
    <property type="protein sequence ID" value="SBS75865.1"/>
    <property type="molecule type" value="Genomic_DNA"/>
</dbReference>
<protein>
    <recommendedName>
        <fullName evidence="1">Methyltransferase FkbM domain-containing protein</fullName>
    </recommendedName>
</protein>
<sequence length="274" mass="30300">MDYLVRVKNRMGEKHPKSAAKLITLIGRLRSRAQRTLRVTFDGDDWVHTWLEGVRIAEVPSTLPHRAVQENMPLFFYRFEPSEGQTIVDVGAGDGTEVVAFSNLVGDKGRLICIEADPEAFRRLSKAVRIAGLTNVTLVDKAVTDQGGQVTLSQSAGPAALSNSLMVNSDGGIAVPATTLDRLLDELGIDEVDYLKMNIEGAEVPALKGFATGPRRVRNWCISCHDHQGKPETATHEWVGEWLRGNGLTVWQHEPNDERPWETYYLYARPAGPA</sequence>
<proteinExistence type="predicted"/>
<dbReference type="SUPFAM" id="SSF53335">
    <property type="entry name" value="S-adenosyl-L-methionine-dependent methyltransferases"/>
    <property type="match status" value="1"/>
</dbReference>
<dbReference type="Pfam" id="PF05050">
    <property type="entry name" value="Methyltransf_21"/>
    <property type="match status" value="1"/>
</dbReference>
<dbReference type="InterPro" id="IPR029063">
    <property type="entry name" value="SAM-dependent_MTases_sf"/>
</dbReference>
<evidence type="ECO:0000259" key="1">
    <source>
        <dbReference type="Pfam" id="PF05050"/>
    </source>
</evidence>
<reference evidence="2" key="1">
    <citation type="submission" date="2016-03" db="EMBL/GenBank/DDBJ databases">
        <authorList>
            <person name="Ploux O."/>
        </authorList>
    </citation>
    <scope>NUCLEOTIDE SEQUENCE</scope>
    <source>
        <strain evidence="2">UC10</strain>
    </source>
</reference>
<dbReference type="GO" id="GO:0008171">
    <property type="term" value="F:O-methyltransferase activity"/>
    <property type="evidence" value="ECO:0007669"/>
    <property type="project" value="TreeGrafter"/>
</dbReference>
<accession>A0A1Y5PB00</accession>